<sequence>MKDEREAKLPRWARDLLTQERTRADRAERKLAAHLDTVEPSHIWYGDYNNPIYIPPDYGYQTVHFQLGEIGDMHTDVNCRIKDGAVEVGGGHGLSLDMEVSNRFRIRFSDRR</sequence>
<organism evidence="1 2">
    <name type="scientific">Mycobacterium phage SWU2</name>
    <dbReference type="NCBI Taxonomy" id="2077150"/>
    <lineage>
        <taxon>Viruses</taxon>
        <taxon>Duplodnaviria</taxon>
        <taxon>Heunggongvirae</taxon>
        <taxon>Uroviricota</taxon>
        <taxon>Caudoviricetes</taxon>
        <taxon>Timshelvirus</taxon>
        <taxon>Timshelvirus SWU2</taxon>
    </lineage>
</organism>
<name>A0A2K9VIF5_9CAUD</name>
<protein>
    <submittedName>
        <fullName evidence="1">Uncharacterized protein</fullName>
    </submittedName>
</protein>
<keyword evidence="2" id="KW-1185">Reference proteome</keyword>
<dbReference type="EMBL" id="MG793454">
    <property type="protein sequence ID" value="AUV62025.1"/>
    <property type="molecule type" value="Genomic_DNA"/>
</dbReference>
<dbReference type="Proteomes" id="UP000240744">
    <property type="component" value="Segment"/>
</dbReference>
<accession>A0A2K9VIF5</accession>
<gene>
    <name evidence="1" type="ORF">JX_gp66</name>
</gene>
<evidence type="ECO:0000313" key="1">
    <source>
        <dbReference type="EMBL" id="AUV62025.1"/>
    </source>
</evidence>
<proteinExistence type="predicted"/>
<dbReference type="Pfam" id="PF23886">
    <property type="entry name" value="DUF7239"/>
    <property type="match status" value="1"/>
</dbReference>
<dbReference type="InterPro" id="IPR055663">
    <property type="entry name" value="DUF7239"/>
</dbReference>
<evidence type="ECO:0000313" key="2">
    <source>
        <dbReference type="Proteomes" id="UP000240744"/>
    </source>
</evidence>
<reference evidence="1" key="1">
    <citation type="submission" date="2018-04" db="EMBL/GenBank/DDBJ databases">
        <title>Biology of a Novel Mycobacteriophage, SWU2, Isolated from Chinese Soil.</title>
        <authorList>
            <person name="Li C."/>
            <person name="Gu Y."/>
        </authorList>
    </citation>
    <scope>NUCLEOTIDE SEQUENCE</scope>
</reference>